<dbReference type="Pfam" id="PF23282">
    <property type="entry name" value="WHD_ROQ1"/>
    <property type="match status" value="1"/>
</dbReference>
<keyword evidence="1" id="KW-0677">Repeat</keyword>
<accession>A0A3N7FVV8</accession>
<dbReference type="InParanoid" id="A0A3N7FVV8"/>
<evidence type="ECO:0000313" key="5">
    <source>
        <dbReference type="Proteomes" id="UP000006729"/>
    </source>
</evidence>
<dbReference type="SUPFAM" id="SSF52058">
    <property type="entry name" value="L domain-like"/>
    <property type="match status" value="1"/>
</dbReference>
<dbReference type="PANTHER" id="PTHR11017:SF305">
    <property type="entry name" value="TMV RESISTANCE PROTEIN N-LIKE"/>
    <property type="match status" value="1"/>
</dbReference>
<dbReference type="InterPro" id="IPR044974">
    <property type="entry name" value="Disease_R_plants"/>
</dbReference>
<dbReference type="InterPro" id="IPR058192">
    <property type="entry name" value="WHD_ROQ1-like"/>
</dbReference>
<gene>
    <name evidence="4" type="ORF">POPTR_001G363280</name>
</gene>
<keyword evidence="2" id="KW-0732">Signal</keyword>
<dbReference type="Proteomes" id="UP000006729">
    <property type="component" value="Chromosome 1"/>
</dbReference>
<evidence type="ECO:0000259" key="3">
    <source>
        <dbReference type="Pfam" id="PF23282"/>
    </source>
</evidence>
<evidence type="ECO:0000313" key="4">
    <source>
        <dbReference type="EMBL" id="RQO85788.1"/>
    </source>
</evidence>
<feature type="domain" description="Disease resistance protein Roq1-like winged-helix" evidence="3">
    <location>
        <begin position="23"/>
        <end position="76"/>
    </location>
</feature>
<dbReference type="PANTHER" id="PTHR11017">
    <property type="entry name" value="LEUCINE-RICH REPEAT-CONTAINING PROTEIN"/>
    <property type="match status" value="1"/>
</dbReference>
<dbReference type="AlphaFoldDB" id="A0A3N7FVV8"/>
<keyword evidence="5" id="KW-1185">Reference proteome</keyword>
<reference evidence="4 5" key="1">
    <citation type="journal article" date="2006" name="Science">
        <title>The genome of black cottonwood, Populus trichocarpa (Torr. &amp; Gray).</title>
        <authorList>
            <person name="Tuskan G.A."/>
            <person name="Difazio S."/>
            <person name="Jansson S."/>
            <person name="Bohlmann J."/>
            <person name="Grigoriev I."/>
            <person name="Hellsten U."/>
            <person name="Putnam N."/>
            <person name="Ralph S."/>
            <person name="Rombauts S."/>
            <person name="Salamov A."/>
            <person name="Schein J."/>
            <person name="Sterck L."/>
            <person name="Aerts A."/>
            <person name="Bhalerao R.R."/>
            <person name="Bhalerao R.P."/>
            <person name="Blaudez D."/>
            <person name="Boerjan W."/>
            <person name="Brun A."/>
            <person name="Brunner A."/>
            <person name="Busov V."/>
            <person name="Campbell M."/>
            <person name="Carlson J."/>
            <person name="Chalot M."/>
            <person name="Chapman J."/>
            <person name="Chen G.L."/>
            <person name="Cooper D."/>
            <person name="Coutinho P.M."/>
            <person name="Couturier J."/>
            <person name="Covert S."/>
            <person name="Cronk Q."/>
            <person name="Cunningham R."/>
            <person name="Davis J."/>
            <person name="Degroeve S."/>
            <person name="Dejardin A."/>
            <person name="Depamphilis C."/>
            <person name="Detter J."/>
            <person name="Dirks B."/>
            <person name="Dubchak I."/>
            <person name="Duplessis S."/>
            <person name="Ehlting J."/>
            <person name="Ellis B."/>
            <person name="Gendler K."/>
            <person name="Goodstein D."/>
            <person name="Gribskov M."/>
            <person name="Grimwood J."/>
            <person name="Groover A."/>
            <person name="Gunter L."/>
            <person name="Hamberger B."/>
            <person name="Heinze B."/>
            <person name="Helariutta Y."/>
            <person name="Henrissat B."/>
            <person name="Holligan D."/>
            <person name="Holt R."/>
            <person name="Huang W."/>
            <person name="Islam-Faridi N."/>
            <person name="Jones S."/>
            <person name="Jones-Rhoades M."/>
            <person name="Jorgensen R."/>
            <person name="Joshi C."/>
            <person name="Kangasjarvi J."/>
            <person name="Karlsson J."/>
            <person name="Kelleher C."/>
            <person name="Kirkpatrick R."/>
            <person name="Kirst M."/>
            <person name="Kohler A."/>
            <person name="Kalluri U."/>
            <person name="Larimer F."/>
            <person name="Leebens-Mack J."/>
            <person name="Leple J.C."/>
            <person name="Locascio P."/>
            <person name="Lou Y."/>
            <person name="Lucas S."/>
            <person name="Martin F."/>
            <person name="Montanini B."/>
            <person name="Napoli C."/>
            <person name="Nelson D.R."/>
            <person name="Nelson C."/>
            <person name="Nieminen K."/>
            <person name="Nilsson O."/>
            <person name="Pereda V."/>
            <person name="Peter G."/>
            <person name="Philippe R."/>
            <person name="Pilate G."/>
            <person name="Poliakov A."/>
            <person name="Razumovskaya J."/>
            <person name="Richardson P."/>
            <person name="Rinaldi C."/>
            <person name="Ritland K."/>
            <person name="Rouze P."/>
            <person name="Ryaboy D."/>
            <person name="Schmutz J."/>
            <person name="Schrader J."/>
            <person name="Segerman B."/>
            <person name="Shin H."/>
            <person name="Siddiqui A."/>
            <person name="Sterky F."/>
            <person name="Terry A."/>
            <person name="Tsai C.J."/>
            <person name="Uberbacher E."/>
            <person name="Unneberg P."/>
            <person name="Vahala J."/>
            <person name="Wall K."/>
            <person name="Wessler S."/>
            <person name="Yang G."/>
            <person name="Yin T."/>
            <person name="Douglas C."/>
            <person name="Marra M."/>
            <person name="Sandberg G."/>
            <person name="Van de Peer Y."/>
            <person name="Rokhsar D."/>
        </authorList>
    </citation>
    <scope>NUCLEOTIDE SEQUENCE [LARGE SCALE GENOMIC DNA]</scope>
    <source>
        <strain evidence="5">cv. Nisqually</strain>
    </source>
</reference>
<organism evidence="4 5">
    <name type="scientific">Populus trichocarpa</name>
    <name type="common">Western balsam poplar</name>
    <name type="synonym">Populus balsamifera subsp. trichocarpa</name>
    <dbReference type="NCBI Taxonomy" id="3694"/>
    <lineage>
        <taxon>Eukaryota</taxon>
        <taxon>Viridiplantae</taxon>
        <taxon>Streptophyta</taxon>
        <taxon>Embryophyta</taxon>
        <taxon>Tracheophyta</taxon>
        <taxon>Spermatophyta</taxon>
        <taxon>Magnoliopsida</taxon>
        <taxon>eudicotyledons</taxon>
        <taxon>Gunneridae</taxon>
        <taxon>Pentapetalae</taxon>
        <taxon>rosids</taxon>
        <taxon>fabids</taxon>
        <taxon>Malpighiales</taxon>
        <taxon>Salicaceae</taxon>
        <taxon>Saliceae</taxon>
        <taxon>Populus</taxon>
    </lineage>
</organism>
<protein>
    <recommendedName>
        <fullName evidence="3">Disease resistance protein Roq1-like winged-helix domain-containing protein</fullName>
    </recommendedName>
</protein>
<proteinExistence type="predicted"/>
<dbReference type="GO" id="GO:0006952">
    <property type="term" value="P:defense response"/>
    <property type="evidence" value="ECO:0007669"/>
    <property type="project" value="InterPro"/>
</dbReference>
<feature type="signal peptide" evidence="2">
    <location>
        <begin position="1"/>
        <end position="24"/>
    </location>
</feature>
<name>A0A3N7FVV8_POPTR</name>
<evidence type="ECO:0000256" key="1">
    <source>
        <dbReference type="ARBA" id="ARBA00022737"/>
    </source>
</evidence>
<dbReference type="EMBL" id="CM009290">
    <property type="protein sequence ID" value="RQO85788.1"/>
    <property type="molecule type" value="Genomic_DNA"/>
</dbReference>
<sequence>MMITRRTYSLILLVSSMEWITIMQLGLDGLGIDARFRIDNLIDRCLVETVGINNDKRLWMHQLVSDMGREIARQESPKCQRIWHHMEAFRVLNETTDAEKLRGLTIDMHTLMEDYYAEVVCSDFVVRRRLNFFQQRLSNFSDGGKLQTSQTSLFLILSTNAFRKMSDIKFLQLNYINFRGSYEHFPKNLIWLCWHGFSLRSIPNHLCLEKPVVFDLSRSCLVDAWKGKLFLPKLKILISVTLMISLEPQTSRVSQALKS</sequence>
<evidence type="ECO:0000256" key="2">
    <source>
        <dbReference type="SAM" id="SignalP"/>
    </source>
</evidence>
<feature type="chain" id="PRO_5018157469" description="Disease resistance protein Roq1-like winged-helix domain-containing protein" evidence="2">
    <location>
        <begin position="25"/>
        <end position="259"/>
    </location>
</feature>